<sequence>MSLDQIARDKGALVTATPDHSIEDAAKLMAEHEVGCIVVERDDEPIGIVTDRDVALGVVAAEKDPASTTVSDVMTREPVTVHVDDGVYELTEAMRDNSIRRMPVVDDDGTLAGIVTLDDVFVLVADEMHGLSEVIRAESPPY</sequence>
<accession>A0ABD5VBJ7</accession>
<dbReference type="InterPro" id="IPR046342">
    <property type="entry name" value="CBS_dom_sf"/>
</dbReference>
<dbReference type="CDD" id="cd17775">
    <property type="entry name" value="CBS_pair_bact_arch"/>
    <property type="match status" value="1"/>
</dbReference>
<evidence type="ECO:0000313" key="5">
    <source>
        <dbReference type="Proteomes" id="UP001596395"/>
    </source>
</evidence>
<dbReference type="Proteomes" id="UP001596395">
    <property type="component" value="Unassembled WGS sequence"/>
</dbReference>
<dbReference type="AlphaFoldDB" id="A0ABD5VBJ7"/>
<dbReference type="SMART" id="SM00116">
    <property type="entry name" value="CBS"/>
    <property type="match status" value="2"/>
</dbReference>
<dbReference type="Pfam" id="PF00571">
    <property type="entry name" value="CBS"/>
    <property type="match status" value="2"/>
</dbReference>
<name>A0ABD5VBJ7_9EURY</name>
<dbReference type="RefSeq" id="WP_336348466.1">
    <property type="nucleotide sequence ID" value="NZ_JAZAQL010000001.1"/>
</dbReference>
<dbReference type="SUPFAM" id="SSF54631">
    <property type="entry name" value="CBS-domain pair"/>
    <property type="match status" value="1"/>
</dbReference>
<proteinExistence type="predicted"/>
<organism evidence="4 5">
    <name type="scientific">Halorubellus litoreus</name>
    <dbReference type="NCBI Taxonomy" id="755308"/>
    <lineage>
        <taxon>Archaea</taxon>
        <taxon>Methanobacteriati</taxon>
        <taxon>Methanobacteriota</taxon>
        <taxon>Stenosarchaea group</taxon>
        <taxon>Halobacteria</taxon>
        <taxon>Halobacteriales</taxon>
        <taxon>Halorubellaceae</taxon>
        <taxon>Halorubellus</taxon>
    </lineage>
</organism>
<dbReference type="InterPro" id="IPR000644">
    <property type="entry name" value="CBS_dom"/>
</dbReference>
<dbReference type="Gene3D" id="3.10.580.10">
    <property type="entry name" value="CBS-domain"/>
    <property type="match status" value="1"/>
</dbReference>
<gene>
    <name evidence="4" type="ORF">ACFQGB_01030</name>
</gene>
<dbReference type="InterPro" id="IPR051257">
    <property type="entry name" value="Diverse_CBS-Domain"/>
</dbReference>
<protein>
    <submittedName>
        <fullName evidence="4">CBS domain-containing protein</fullName>
    </submittedName>
</protein>
<feature type="domain" description="CBS" evidence="3">
    <location>
        <begin position="74"/>
        <end position="131"/>
    </location>
</feature>
<keyword evidence="1 2" id="KW-0129">CBS domain</keyword>
<evidence type="ECO:0000256" key="2">
    <source>
        <dbReference type="PROSITE-ProRule" id="PRU00703"/>
    </source>
</evidence>
<reference evidence="4 5" key="1">
    <citation type="journal article" date="2019" name="Int. J. Syst. Evol. Microbiol.">
        <title>The Global Catalogue of Microorganisms (GCM) 10K type strain sequencing project: providing services to taxonomists for standard genome sequencing and annotation.</title>
        <authorList>
            <consortium name="The Broad Institute Genomics Platform"/>
            <consortium name="The Broad Institute Genome Sequencing Center for Infectious Disease"/>
            <person name="Wu L."/>
            <person name="Ma J."/>
        </authorList>
    </citation>
    <scope>NUCLEOTIDE SEQUENCE [LARGE SCALE GENOMIC DNA]</scope>
    <source>
        <strain evidence="4 5">GX26</strain>
    </source>
</reference>
<dbReference type="PANTHER" id="PTHR43080">
    <property type="entry name" value="CBS DOMAIN-CONTAINING PROTEIN CBSX3, MITOCHONDRIAL"/>
    <property type="match status" value="1"/>
</dbReference>
<evidence type="ECO:0000259" key="3">
    <source>
        <dbReference type="PROSITE" id="PS51371"/>
    </source>
</evidence>
<comment type="caution">
    <text evidence="4">The sequence shown here is derived from an EMBL/GenBank/DDBJ whole genome shotgun (WGS) entry which is preliminary data.</text>
</comment>
<dbReference type="PROSITE" id="PS51371">
    <property type="entry name" value="CBS"/>
    <property type="match status" value="2"/>
</dbReference>
<keyword evidence="5" id="KW-1185">Reference proteome</keyword>
<evidence type="ECO:0000256" key="1">
    <source>
        <dbReference type="ARBA" id="ARBA00023122"/>
    </source>
</evidence>
<dbReference type="EMBL" id="JBHSXN010000001">
    <property type="protein sequence ID" value="MFC6951432.1"/>
    <property type="molecule type" value="Genomic_DNA"/>
</dbReference>
<feature type="domain" description="CBS" evidence="3">
    <location>
        <begin position="8"/>
        <end position="65"/>
    </location>
</feature>
<evidence type="ECO:0000313" key="4">
    <source>
        <dbReference type="EMBL" id="MFC6951432.1"/>
    </source>
</evidence>
<dbReference type="PANTHER" id="PTHR43080:SF2">
    <property type="entry name" value="CBS DOMAIN-CONTAINING PROTEIN"/>
    <property type="match status" value="1"/>
</dbReference>